<dbReference type="Proteomes" id="UP001529235">
    <property type="component" value="Unassembled WGS sequence"/>
</dbReference>
<dbReference type="PROSITE" id="PS51276">
    <property type="entry name" value="PEPTIDASE_C56_PFPI"/>
    <property type="match status" value="1"/>
</dbReference>
<dbReference type="RefSeq" id="WP_285274525.1">
    <property type="nucleotide sequence ID" value="NZ_JASNVW010000011.1"/>
</dbReference>
<name>A0ABD4ZAF4_9CREN</name>
<reference evidence="3 4" key="1">
    <citation type="submission" date="2023-05" db="EMBL/GenBank/DDBJ databases">
        <title>A new hyperthermophilic archaea 'Ignisphaera cupida' sp. nov. and description of the family 'Ignisphaeraceae' fam. nov.</title>
        <authorList>
            <person name="Podosokorskaya O.A."/>
            <person name="Elcheninov A.G."/>
            <person name="Klukina A."/>
            <person name="Merkel A.Y."/>
        </authorList>
    </citation>
    <scope>NUCLEOTIDE SEQUENCE [LARGE SCALE GENOMIC DNA]</scope>
    <source>
        <strain evidence="3 4">4213-co</strain>
    </source>
</reference>
<dbReference type="SUPFAM" id="SSF52317">
    <property type="entry name" value="Class I glutamine amidotransferase-like"/>
    <property type="match status" value="1"/>
</dbReference>
<evidence type="ECO:0000256" key="1">
    <source>
        <dbReference type="ARBA" id="ARBA00008542"/>
    </source>
</evidence>
<dbReference type="CDD" id="cd03134">
    <property type="entry name" value="GATase1_PfpI_like"/>
    <property type="match status" value="1"/>
</dbReference>
<dbReference type="AlphaFoldDB" id="A0ABD4ZAF4"/>
<sequence length="204" mass="22237">MRFVKRTGPGTRLKGKVVAIIAANEFEDIELLYPFVRLSEEGAEVIIIPVKKGLHPRPADPSKPVTGRYGTPIPLEVFGLGERYVVKELAEVSPDDIDALIIPGGFSPDALRIDESVLDFVKRVYEKGKIVAAICHGPQVLISAGLVKGKRVTAYRAVKDDLINAGATYVDEPAVRDGNIITARVPDDLPEFCQLIIQALLEKP</sequence>
<accession>A0ABD4ZAF4</accession>
<keyword evidence="3" id="KW-0315">Glutamine amidotransferase</keyword>
<protein>
    <submittedName>
        <fullName evidence="3">Type 1 glutamine amidotransferase domain-containing protein</fullName>
    </submittedName>
</protein>
<proteinExistence type="inferred from homology"/>
<evidence type="ECO:0000259" key="2">
    <source>
        <dbReference type="Pfam" id="PF01965"/>
    </source>
</evidence>
<dbReference type="EMBL" id="JASNVW010000011">
    <property type="protein sequence ID" value="MDK6029538.1"/>
    <property type="molecule type" value="Genomic_DNA"/>
</dbReference>
<evidence type="ECO:0000313" key="4">
    <source>
        <dbReference type="Proteomes" id="UP001529235"/>
    </source>
</evidence>
<dbReference type="NCBIfam" id="TIGR01382">
    <property type="entry name" value="PfpI"/>
    <property type="match status" value="1"/>
</dbReference>
<feature type="domain" description="DJ-1/PfpI" evidence="2">
    <location>
        <begin position="18"/>
        <end position="198"/>
    </location>
</feature>
<dbReference type="InterPro" id="IPR002818">
    <property type="entry name" value="DJ-1/PfpI"/>
</dbReference>
<dbReference type="InterPro" id="IPR006286">
    <property type="entry name" value="C56_PfpI-like"/>
</dbReference>
<dbReference type="InterPro" id="IPR029062">
    <property type="entry name" value="Class_I_gatase-like"/>
</dbReference>
<comment type="similarity">
    <text evidence="1">Belongs to the peptidase C56 family.</text>
</comment>
<gene>
    <name evidence="3" type="ORF">QPL79_09195</name>
</gene>
<dbReference type="Pfam" id="PF01965">
    <property type="entry name" value="DJ-1_PfpI"/>
    <property type="match status" value="1"/>
</dbReference>
<dbReference type="Gene3D" id="3.40.50.880">
    <property type="match status" value="1"/>
</dbReference>
<dbReference type="PANTHER" id="PTHR42733">
    <property type="entry name" value="DJ-1 PROTEIN"/>
    <property type="match status" value="1"/>
</dbReference>
<comment type="caution">
    <text evidence="3">The sequence shown here is derived from an EMBL/GenBank/DDBJ whole genome shotgun (WGS) entry which is preliminary data.</text>
</comment>
<evidence type="ECO:0000313" key="3">
    <source>
        <dbReference type="EMBL" id="MDK6029538.1"/>
    </source>
</evidence>
<organism evidence="3 4">
    <name type="scientific">Ignisphaera cupida</name>
    <dbReference type="NCBI Taxonomy" id="3050454"/>
    <lineage>
        <taxon>Archaea</taxon>
        <taxon>Thermoproteota</taxon>
        <taxon>Thermoprotei</taxon>
        <taxon>Desulfurococcales</taxon>
        <taxon>Desulfurococcaceae</taxon>
        <taxon>Ignisphaera</taxon>
    </lineage>
</organism>
<keyword evidence="4" id="KW-1185">Reference proteome</keyword>
<dbReference type="PANTHER" id="PTHR42733:SF2">
    <property type="entry name" value="DJ-1_THIJ_PFPI FAMILY PROTEIN"/>
    <property type="match status" value="1"/>
</dbReference>